<evidence type="ECO:0000313" key="2">
    <source>
        <dbReference type="EMBL" id="QHI35136.1"/>
    </source>
</evidence>
<evidence type="ECO:0000259" key="1">
    <source>
        <dbReference type="Pfam" id="PF00656"/>
    </source>
</evidence>
<dbReference type="KEGG" id="kan:IMCC3317_04820"/>
<keyword evidence="3" id="KW-1185">Reference proteome</keyword>
<gene>
    <name evidence="2" type="ORF">IMCC3317_04820</name>
</gene>
<dbReference type="AlphaFoldDB" id="A0A7L4ZG07"/>
<dbReference type="RefSeq" id="WP_160127901.1">
    <property type="nucleotide sequence ID" value="NZ_CP019288.1"/>
</dbReference>
<dbReference type="Proteomes" id="UP000464657">
    <property type="component" value="Chromosome"/>
</dbReference>
<dbReference type="GO" id="GO:0006508">
    <property type="term" value="P:proteolysis"/>
    <property type="evidence" value="ECO:0007669"/>
    <property type="project" value="InterPro"/>
</dbReference>
<dbReference type="OrthoDB" id="1492850at2"/>
<proteinExistence type="predicted"/>
<accession>A0A7L4ZG07</accession>
<dbReference type="Gene3D" id="3.40.50.1460">
    <property type="match status" value="1"/>
</dbReference>
<protein>
    <recommendedName>
        <fullName evidence="1">Peptidase C14 caspase domain-containing protein</fullName>
    </recommendedName>
</protein>
<name>A0A7L4ZG07_9FLAO</name>
<dbReference type="Pfam" id="PF00656">
    <property type="entry name" value="Peptidase_C14"/>
    <property type="match status" value="1"/>
</dbReference>
<dbReference type="GO" id="GO:0004197">
    <property type="term" value="F:cysteine-type endopeptidase activity"/>
    <property type="evidence" value="ECO:0007669"/>
    <property type="project" value="InterPro"/>
</dbReference>
<sequence>MSKNITIGLIFLGSGDFYKSKELTSSSAFTSSYLKMKNYFLSNSNYNIDEKNILDLFESDIAPSIIDTKLREFLQKTENQITDLIFYYVGHGCFDRKQGFILATKSIEDDNKAMSGLLFSNLANRMKKDARDLRTYFILDCCFAGEASTEYQSSILPIIEKQFISDFPQRGTTMMCSSSKDLPSIIISERNITMFTEGLERSLTEGSKVIKNKFLTLRELCDTTYKNIKSLNPGGEEVRPEIHTPIQDEGDIADLIRLFPNMATFQEPYDINKRANKIRELIMSNGFINSCNLLMDFVEDFDIHKKHNTEVIILVSECRDLEDERSDLERPDYLEERRAYYKQILDILTEIESQNV</sequence>
<dbReference type="EMBL" id="CP019288">
    <property type="protein sequence ID" value="QHI35136.1"/>
    <property type="molecule type" value="Genomic_DNA"/>
</dbReference>
<dbReference type="InterPro" id="IPR011600">
    <property type="entry name" value="Pept_C14_caspase"/>
</dbReference>
<organism evidence="2 3">
    <name type="scientific">Kordia antarctica</name>
    <dbReference type="NCBI Taxonomy" id="1218801"/>
    <lineage>
        <taxon>Bacteria</taxon>
        <taxon>Pseudomonadati</taxon>
        <taxon>Bacteroidota</taxon>
        <taxon>Flavobacteriia</taxon>
        <taxon>Flavobacteriales</taxon>
        <taxon>Flavobacteriaceae</taxon>
        <taxon>Kordia</taxon>
    </lineage>
</organism>
<evidence type="ECO:0000313" key="3">
    <source>
        <dbReference type="Proteomes" id="UP000464657"/>
    </source>
</evidence>
<reference evidence="2 3" key="1">
    <citation type="journal article" date="2013" name="Int. J. Syst. Evol. Microbiol.">
        <title>Kordia antarctica sp. nov., isolated from Antarctic seawater.</title>
        <authorList>
            <person name="Baek K."/>
            <person name="Choi A."/>
            <person name="Kang I."/>
            <person name="Lee K."/>
            <person name="Cho J.C."/>
        </authorList>
    </citation>
    <scope>NUCLEOTIDE SEQUENCE [LARGE SCALE GENOMIC DNA]</scope>
    <source>
        <strain evidence="2 3">IMCC3317</strain>
    </source>
</reference>
<feature type="domain" description="Peptidase C14 caspase" evidence="1">
    <location>
        <begin position="62"/>
        <end position="208"/>
    </location>
</feature>